<keyword evidence="8" id="KW-1185">Reference proteome</keyword>
<evidence type="ECO:0000313" key="7">
    <source>
        <dbReference type="Ensembl" id="ENSSGRP00000062416.1"/>
    </source>
</evidence>
<dbReference type="Pfam" id="PF05238">
    <property type="entry name" value="CENP-N"/>
    <property type="match status" value="1"/>
</dbReference>
<evidence type="ECO:0000313" key="8">
    <source>
        <dbReference type="Proteomes" id="UP000472262"/>
    </source>
</evidence>
<dbReference type="InterPro" id="IPR007902">
    <property type="entry name" value="Chl4/mis15/CENP-N"/>
</dbReference>
<reference evidence="7" key="1">
    <citation type="submission" date="2025-08" db="UniProtKB">
        <authorList>
            <consortium name="Ensembl"/>
        </authorList>
    </citation>
    <scope>IDENTIFICATION</scope>
</reference>
<evidence type="ECO:0000256" key="4">
    <source>
        <dbReference type="ARBA" id="ARBA00022454"/>
    </source>
</evidence>
<dbReference type="GO" id="GO:0034080">
    <property type="term" value="P:CENP-A containing chromatin assembly"/>
    <property type="evidence" value="ECO:0007669"/>
    <property type="project" value="InterPro"/>
</dbReference>
<gene>
    <name evidence="7" type="primary">LOC107565337</name>
</gene>
<evidence type="ECO:0000256" key="6">
    <source>
        <dbReference type="ARBA" id="ARBA00023328"/>
    </source>
</evidence>
<evidence type="ECO:0000256" key="5">
    <source>
        <dbReference type="ARBA" id="ARBA00023242"/>
    </source>
</evidence>
<organism evidence="7 8">
    <name type="scientific">Sinocyclocheilus grahami</name>
    <name type="common">Dianchi golden-line fish</name>
    <name type="synonym">Barbus grahami</name>
    <dbReference type="NCBI Taxonomy" id="75366"/>
    <lineage>
        <taxon>Eukaryota</taxon>
        <taxon>Metazoa</taxon>
        <taxon>Chordata</taxon>
        <taxon>Craniata</taxon>
        <taxon>Vertebrata</taxon>
        <taxon>Euteleostomi</taxon>
        <taxon>Actinopterygii</taxon>
        <taxon>Neopterygii</taxon>
        <taxon>Teleostei</taxon>
        <taxon>Ostariophysi</taxon>
        <taxon>Cypriniformes</taxon>
        <taxon>Cyprinidae</taxon>
        <taxon>Cyprininae</taxon>
        <taxon>Sinocyclocheilus</taxon>
    </lineage>
</organism>
<dbReference type="GO" id="GO:0000775">
    <property type="term" value="C:chromosome, centromeric region"/>
    <property type="evidence" value="ECO:0007669"/>
    <property type="project" value="UniProtKB-SubCell"/>
</dbReference>
<dbReference type="Proteomes" id="UP000472262">
    <property type="component" value="Unassembled WGS sequence"/>
</dbReference>
<comment type="subcellular location">
    <subcellularLocation>
        <location evidence="2">Chromosome</location>
        <location evidence="2">Centromere</location>
    </subcellularLocation>
    <subcellularLocation>
        <location evidence="1">Nucleus</location>
    </subcellularLocation>
</comment>
<protein>
    <submittedName>
        <fullName evidence="7">Centromere protein N-like</fullName>
    </submittedName>
</protein>
<accession>A0A672PFF5</accession>
<dbReference type="InterPro" id="IPR052011">
    <property type="entry name" value="CENP-NAC/CAD_complex"/>
</dbReference>
<dbReference type="OMA" id="THNSATH"/>
<dbReference type="FunCoup" id="A0A672PFF5">
    <property type="interactions" value="1251"/>
</dbReference>
<dbReference type="InParanoid" id="A0A672PFF5"/>
<dbReference type="GO" id="GO:0005654">
    <property type="term" value="C:nucleoplasm"/>
    <property type="evidence" value="ECO:0007669"/>
    <property type="project" value="TreeGrafter"/>
</dbReference>
<dbReference type="PANTHER" id="PTHR46790:SF1">
    <property type="entry name" value="CENTROMERE PROTEIN N"/>
    <property type="match status" value="1"/>
</dbReference>
<dbReference type="PANTHER" id="PTHR46790">
    <property type="entry name" value="CENTROMERE PROTEIN N"/>
    <property type="match status" value="1"/>
</dbReference>
<dbReference type="AlphaFoldDB" id="A0A672PFF5"/>
<keyword evidence="4" id="KW-0158">Chromosome</keyword>
<evidence type="ECO:0000256" key="3">
    <source>
        <dbReference type="ARBA" id="ARBA00005566"/>
    </source>
</evidence>
<sequence length="361" mass="41416">MDAQATSVLNRIIRRIPNKNIENLLKKWNSLSADQLRALDYTRPKWMIVEHVLSFCEENRLNLKHITNLEMIYHIENPDQGTWHACQFAEAQDDAVCVELTQFKEQFKAHLHGVIRHISIKMKKHEDEAIWIRIAWGDNFSKPNHLKPTYVVHHLHTSYVFISNLMAKHKIFLCQALVIATKHGSIKDGHLSTRSLTAMRDLLLRRYQQAFPNAHSRIPQERNTLSSHPCIGKEHSDHEEMRHQMSCEAFGHSPSPKLETAVYRVIYLLYKITCISFQLTTTNKYRGNGNHTLSDREEFFRGVVRFSSSSLLDSLRHCVASGMAEGPVTPLLSAITQRGRNYFVITDKGPGVSSQASAQRA</sequence>
<proteinExistence type="inferred from homology"/>
<dbReference type="Ensembl" id="ENSSGRT00000066561.1">
    <property type="protein sequence ID" value="ENSSGRP00000062416.1"/>
    <property type="gene ID" value="ENSSGRG00000032274.1"/>
</dbReference>
<name>A0A672PFF5_SINGR</name>
<keyword evidence="6" id="KW-0137">Centromere</keyword>
<reference evidence="7" key="2">
    <citation type="submission" date="2025-09" db="UniProtKB">
        <authorList>
            <consortium name="Ensembl"/>
        </authorList>
    </citation>
    <scope>IDENTIFICATION</scope>
</reference>
<dbReference type="GO" id="GO:0007059">
    <property type="term" value="P:chromosome segregation"/>
    <property type="evidence" value="ECO:0007669"/>
    <property type="project" value="InterPro"/>
</dbReference>
<keyword evidence="5" id="KW-0539">Nucleus</keyword>
<evidence type="ECO:0000256" key="2">
    <source>
        <dbReference type="ARBA" id="ARBA00004584"/>
    </source>
</evidence>
<comment type="similarity">
    <text evidence="3">Belongs to the CENP-N/CHL4 family.</text>
</comment>
<evidence type="ECO:0000256" key="1">
    <source>
        <dbReference type="ARBA" id="ARBA00004123"/>
    </source>
</evidence>